<dbReference type="GO" id="GO:0034486">
    <property type="term" value="P:vacuolar transmembrane transport"/>
    <property type="evidence" value="ECO:0007669"/>
    <property type="project" value="UniProtKB-ARBA"/>
</dbReference>
<name>A0A1B2JD95_PICPA</name>
<dbReference type="AlphaFoldDB" id="A0A1B2JD95"/>
<comment type="subcellular location">
    <subcellularLocation>
        <location evidence="1">Membrane</location>
        <topology evidence="1">Multi-pass membrane protein</topology>
    </subcellularLocation>
</comment>
<accession>A0A1B2JD95</accession>
<dbReference type="InterPro" id="IPR051415">
    <property type="entry name" value="LAAT-1"/>
</dbReference>
<feature type="transmembrane region" description="Helical" evidence="7">
    <location>
        <begin position="54"/>
        <end position="76"/>
    </location>
</feature>
<evidence type="ECO:0000256" key="1">
    <source>
        <dbReference type="ARBA" id="ARBA00004141"/>
    </source>
</evidence>
<evidence type="ECO:0000256" key="2">
    <source>
        <dbReference type="ARBA" id="ARBA00022692"/>
    </source>
</evidence>
<sequence>MLSVTALSEMFGGDSPTLREALSGIAGSTSLACWIVLLLPQLVEQWKYKSAEGISIEFIALWFLGDVANLIGALWANLLPQVILLAIWYCLADFLIGFSYYYYTYIYPKHHRHHHLHLNSTHSHRSGSVTIDETSALVNRRHSSRSRRRSSIEVQVLSDNRKHIFTNIVLPVLFVLLAGASGYFFSGETTHHTPGDGDDLPHEKIQLGPQILGYISATLYLTARLPQIYQNYVKKSCKGLSLLFFIFSTVGNLTYSLQIVLYRSDWEYVILNLSWLLGSFGTVFEDSFIFFQFWLYRNNDNPDVYISDGDEPAV</sequence>
<dbReference type="FunFam" id="1.20.1280.290:FF:000009">
    <property type="entry name" value="PQ loop repeat family protein"/>
    <property type="match status" value="1"/>
</dbReference>
<feature type="transmembrane region" description="Helical" evidence="7">
    <location>
        <begin position="205"/>
        <end position="222"/>
    </location>
</feature>
<dbReference type="FunFam" id="1.20.1280.290:FF:000012">
    <property type="entry name" value="Vacuolar membrane PQ loop repeat protein"/>
    <property type="match status" value="1"/>
</dbReference>
<dbReference type="PANTHER" id="PTHR16201:SF44">
    <property type="entry name" value="SEVEN TRANSMEMBRANE PROTEIN 1"/>
    <property type="match status" value="1"/>
</dbReference>
<dbReference type="EMBL" id="CP014585">
    <property type="protein sequence ID" value="ANZ75931.1"/>
    <property type="molecule type" value="Genomic_DNA"/>
</dbReference>
<evidence type="ECO:0000256" key="6">
    <source>
        <dbReference type="ARBA" id="ARBA00050768"/>
    </source>
</evidence>
<dbReference type="Proteomes" id="UP000094565">
    <property type="component" value="Chromosome 2"/>
</dbReference>
<keyword evidence="3 7" id="KW-1133">Transmembrane helix</keyword>
<dbReference type="GO" id="GO:0015174">
    <property type="term" value="F:basic amino acid transmembrane transporter activity"/>
    <property type="evidence" value="ECO:0007669"/>
    <property type="project" value="UniProtKB-ARBA"/>
</dbReference>
<dbReference type="Gene3D" id="1.20.1280.290">
    <property type="match status" value="2"/>
</dbReference>
<feature type="transmembrane region" description="Helical" evidence="7">
    <location>
        <begin position="164"/>
        <end position="185"/>
    </location>
</feature>
<feature type="transmembrane region" description="Helical" evidence="7">
    <location>
        <begin position="242"/>
        <end position="261"/>
    </location>
</feature>
<organism evidence="8 9">
    <name type="scientific">Komagataella pastoris</name>
    <name type="common">Yeast</name>
    <name type="synonym">Pichia pastoris</name>
    <dbReference type="NCBI Taxonomy" id="4922"/>
    <lineage>
        <taxon>Eukaryota</taxon>
        <taxon>Fungi</taxon>
        <taxon>Dikarya</taxon>
        <taxon>Ascomycota</taxon>
        <taxon>Saccharomycotina</taxon>
        <taxon>Pichiomycetes</taxon>
        <taxon>Pichiales</taxon>
        <taxon>Pichiaceae</taxon>
        <taxon>Komagataella</taxon>
    </lineage>
</organism>
<evidence type="ECO:0000313" key="9">
    <source>
        <dbReference type="Proteomes" id="UP000094565"/>
    </source>
</evidence>
<evidence type="ECO:0000256" key="3">
    <source>
        <dbReference type="ARBA" id="ARBA00022989"/>
    </source>
</evidence>
<dbReference type="OrthoDB" id="8048523at2759"/>
<evidence type="ECO:0000256" key="4">
    <source>
        <dbReference type="ARBA" id="ARBA00023136"/>
    </source>
</evidence>
<dbReference type="PANTHER" id="PTHR16201">
    <property type="entry name" value="SEVEN TRANSMEMBRANE PROTEIN 1-RELATED"/>
    <property type="match status" value="1"/>
</dbReference>
<gene>
    <name evidence="8" type="ORF">ATY40_BA7502914</name>
</gene>
<evidence type="ECO:0000256" key="7">
    <source>
        <dbReference type="SAM" id="Phobius"/>
    </source>
</evidence>
<keyword evidence="9" id="KW-1185">Reference proteome</keyword>
<feature type="transmembrane region" description="Helical" evidence="7">
    <location>
        <begin position="20"/>
        <end position="42"/>
    </location>
</feature>
<dbReference type="GO" id="GO:0098852">
    <property type="term" value="C:lytic vacuole membrane"/>
    <property type="evidence" value="ECO:0007669"/>
    <property type="project" value="UniProtKB-ARBA"/>
</dbReference>
<keyword evidence="4 7" id="KW-0472">Membrane</keyword>
<feature type="transmembrane region" description="Helical" evidence="7">
    <location>
        <begin position="273"/>
        <end position="296"/>
    </location>
</feature>
<keyword evidence="2 7" id="KW-0812">Transmembrane</keyword>
<dbReference type="SMART" id="SM00679">
    <property type="entry name" value="CTNS"/>
    <property type="match status" value="2"/>
</dbReference>
<feature type="transmembrane region" description="Helical" evidence="7">
    <location>
        <begin position="82"/>
        <end position="103"/>
    </location>
</feature>
<comment type="similarity">
    <text evidence="5">Belongs to the laat-1 family.</text>
</comment>
<comment type="catalytic activity">
    <reaction evidence="6">
        <text>L-histidine(out) + L-arginine(in) = L-histidine(in) + L-arginine(out)</text>
        <dbReference type="Rhea" id="RHEA:71063"/>
        <dbReference type="ChEBI" id="CHEBI:32682"/>
        <dbReference type="ChEBI" id="CHEBI:57595"/>
    </reaction>
</comment>
<evidence type="ECO:0000256" key="5">
    <source>
        <dbReference type="ARBA" id="ARBA00038039"/>
    </source>
</evidence>
<protein>
    <submittedName>
        <fullName evidence="8">BA75_02914T0</fullName>
    </submittedName>
</protein>
<evidence type="ECO:0000313" key="8">
    <source>
        <dbReference type="EMBL" id="ANZ75931.1"/>
    </source>
</evidence>
<reference evidence="8 9" key="1">
    <citation type="submission" date="2016-02" db="EMBL/GenBank/DDBJ databases">
        <title>Comparative genomic and transcriptomic foundation for Pichia pastoris.</title>
        <authorList>
            <person name="Love K.R."/>
            <person name="Shah K.A."/>
            <person name="Whittaker C.A."/>
            <person name="Wu J."/>
            <person name="Bartlett M.C."/>
            <person name="Ma D."/>
            <person name="Leeson R.L."/>
            <person name="Priest M."/>
            <person name="Young S.K."/>
            <person name="Love J.C."/>
        </authorList>
    </citation>
    <scope>NUCLEOTIDE SEQUENCE [LARGE SCALE GENOMIC DNA]</scope>
    <source>
        <strain evidence="8 9">ATCC 28485</strain>
    </source>
</reference>
<dbReference type="Pfam" id="PF04193">
    <property type="entry name" value="PQ-loop"/>
    <property type="match status" value="2"/>
</dbReference>
<dbReference type="InterPro" id="IPR006603">
    <property type="entry name" value="PQ-loop_rpt"/>
</dbReference>
<proteinExistence type="inferred from homology"/>